<protein>
    <submittedName>
        <fullName evidence="1">Uncharacterized protein</fullName>
    </submittedName>
</protein>
<evidence type="ECO:0000313" key="1">
    <source>
        <dbReference type="EMBL" id="KAI4861901.1"/>
    </source>
</evidence>
<gene>
    <name evidence="1" type="ORF">F4820DRAFT_432180</name>
</gene>
<dbReference type="EMBL" id="MU393539">
    <property type="protein sequence ID" value="KAI4861901.1"/>
    <property type="molecule type" value="Genomic_DNA"/>
</dbReference>
<dbReference type="Proteomes" id="UP001497700">
    <property type="component" value="Unassembled WGS sequence"/>
</dbReference>
<accession>A0ACB9YRT7</accession>
<sequence length="133" mass="15024">MEFNPESRRKPSAMPSPFRYGTPSQSHEGATLVEFPGSTSFEPYSPTDESTPSTSIPTNQGSEEPSPSLQCSYPDCSFRPGGRPENLEAYLRKHMATHNQRYRHKCSHCTKTFSRRDNLRVHKRKSHNIGGPI</sequence>
<name>A0ACB9YRT7_9PEZI</name>
<keyword evidence="2" id="KW-1185">Reference proteome</keyword>
<evidence type="ECO:0000313" key="2">
    <source>
        <dbReference type="Proteomes" id="UP001497700"/>
    </source>
</evidence>
<comment type="caution">
    <text evidence="1">The sequence shown here is derived from an EMBL/GenBank/DDBJ whole genome shotgun (WGS) entry which is preliminary data.</text>
</comment>
<proteinExistence type="predicted"/>
<organism evidence="1 2">
    <name type="scientific">Hypoxylon rubiginosum</name>
    <dbReference type="NCBI Taxonomy" id="110542"/>
    <lineage>
        <taxon>Eukaryota</taxon>
        <taxon>Fungi</taxon>
        <taxon>Dikarya</taxon>
        <taxon>Ascomycota</taxon>
        <taxon>Pezizomycotina</taxon>
        <taxon>Sordariomycetes</taxon>
        <taxon>Xylariomycetidae</taxon>
        <taxon>Xylariales</taxon>
        <taxon>Hypoxylaceae</taxon>
        <taxon>Hypoxylon</taxon>
    </lineage>
</organism>
<reference evidence="1 2" key="1">
    <citation type="journal article" date="2022" name="New Phytol.">
        <title>Ecological generalism drives hyperdiversity of secondary metabolite gene clusters in xylarialean endophytes.</title>
        <authorList>
            <person name="Franco M.E.E."/>
            <person name="Wisecaver J.H."/>
            <person name="Arnold A.E."/>
            <person name="Ju Y.M."/>
            <person name="Slot J.C."/>
            <person name="Ahrendt S."/>
            <person name="Moore L.P."/>
            <person name="Eastman K.E."/>
            <person name="Scott K."/>
            <person name="Konkel Z."/>
            <person name="Mondo S.J."/>
            <person name="Kuo A."/>
            <person name="Hayes R.D."/>
            <person name="Haridas S."/>
            <person name="Andreopoulos B."/>
            <person name="Riley R."/>
            <person name="LaButti K."/>
            <person name="Pangilinan J."/>
            <person name="Lipzen A."/>
            <person name="Amirebrahimi M."/>
            <person name="Yan J."/>
            <person name="Adam C."/>
            <person name="Keymanesh K."/>
            <person name="Ng V."/>
            <person name="Louie K."/>
            <person name="Northen T."/>
            <person name="Drula E."/>
            <person name="Henrissat B."/>
            <person name="Hsieh H.M."/>
            <person name="Youens-Clark K."/>
            <person name="Lutzoni F."/>
            <person name="Miadlikowska J."/>
            <person name="Eastwood D.C."/>
            <person name="Hamelin R.C."/>
            <person name="Grigoriev I.V."/>
            <person name="U'Ren J.M."/>
        </authorList>
    </citation>
    <scope>NUCLEOTIDE SEQUENCE [LARGE SCALE GENOMIC DNA]</scope>
    <source>
        <strain evidence="1 2">CBS 119005</strain>
    </source>
</reference>